<feature type="transmembrane region" description="Helical" evidence="10">
    <location>
        <begin position="267"/>
        <end position="287"/>
    </location>
</feature>
<dbReference type="Gene3D" id="1.10.150.320">
    <property type="entry name" value="Photosystem II 12 kDa extrinsic protein"/>
    <property type="match status" value="1"/>
</dbReference>
<evidence type="ECO:0000256" key="7">
    <source>
        <dbReference type="PROSITE-ProRule" id="PRU00283"/>
    </source>
</evidence>
<dbReference type="Pfam" id="PF07690">
    <property type="entry name" value="MFS_1"/>
    <property type="match status" value="1"/>
</dbReference>
<dbReference type="Proteomes" id="UP000008142">
    <property type="component" value="Unassembled WGS sequence"/>
</dbReference>
<evidence type="ECO:0000313" key="13">
    <source>
        <dbReference type="EMBL" id="EGC42472.1"/>
    </source>
</evidence>
<feature type="transmembrane region" description="Helical" evidence="10">
    <location>
        <begin position="472"/>
        <end position="492"/>
    </location>
</feature>
<keyword evidence="5 7" id="KW-0067">ATP-binding</keyword>
<organism evidence="14">
    <name type="scientific">Ajellomyces capsulatus (strain H88)</name>
    <name type="common">Darling's disease fungus</name>
    <name type="synonym">Histoplasma capsulatum</name>
    <dbReference type="NCBI Taxonomy" id="544711"/>
    <lineage>
        <taxon>Eukaryota</taxon>
        <taxon>Fungi</taxon>
        <taxon>Dikarya</taxon>
        <taxon>Ascomycota</taxon>
        <taxon>Pezizomycotina</taxon>
        <taxon>Eurotiomycetes</taxon>
        <taxon>Eurotiomycetidae</taxon>
        <taxon>Onygenales</taxon>
        <taxon>Ajellomycetaceae</taxon>
        <taxon>Histoplasma</taxon>
    </lineage>
</organism>
<keyword evidence="7" id="KW-0505">Motor protein</keyword>
<dbReference type="GO" id="GO:0008017">
    <property type="term" value="F:microtubule binding"/>
    <property type="evidence" value="ECO:0007669"/>
    <property type="project" value="InterPro"/>
</dbReference>
<feature type="transmembrane region" description="Helical" evidence="10">
    <location>
        <begin position="144"/>
        <end position="166"/>
    </location>
</feature>
<keyword evidence="10" id="KW-1133">Transmembrane helix</keyword>
<comment type="similarity">
    <text evidence="7">Belongs to the TRAFAC class myosin-kinesin ATPase superfamily. Kinesin family.</text>
</comment>
<keyword evidence="3" id="KW-0963">Cytoplasm</keyword>
<feature type="transmembrane region" description="Helical" evidence="10">
    <location>
        <begin position="108"/>
        <end position="132"/>
    </location>
</feature>
<dbReference type="GO" id="GO:0022857">
    <property type="term" value="F:transmembrane transporter activity"/>
    <property type="evidence" value="ECO:0007669"/>
    <property type="project" value="InterPro"/>
</dbReference>
<dbReference type="GO" id="GO:0005524">
    <property type="term" value="F:ATP binding"/>
    <property type="evidence" value="ECO:0007669"/>
    <property type="project" value="UniProtKB-UniRule"/>
</dbReference>
<feature type="compositionally biased region" description="Polar residues" evidence="9">
    <location>
        <begin position="1279"/>
        <end position="1289"/>
    </location>
</feature>
<dbReference type="SMART" id="SM00129">
    <property type="entry name" value="KISc"/>
    <property type="match status" value="1"/>
</dbReference>
<feature type="compositionally biased region" description="Basic and acidic residues" evidence="9">
    <location>
        <begin position="1"/>
        <end position="32"/>
    </location>
</feature>
<dbReference type="PROSITE" id="PS50850">
    <property type="entry name" value="MFS"/>
    <property type="match status" value="1"/>
</dbReference>
<feature type="compositionally biased region" description="Polar residues" evidence="9">
    <location>
        <begin position="650"/>
        <end position="677"/>
    </location>
</feature>
<dbReference type="InterPro" id="IPR020846">
    <property type="entry name" value="MFS_dom"/>
</dbReference>
<dbReference type="Gene3D" id="3.40.850.10">
    <property type="entry name" value="Kinesin motor domain"/>
    <property type="match status" value="1"/>
</dbReference>
<feature type="transmembrane region" description="Helical" evidence="10">
    <location>
        <begin position="178"/>
        <end position="197"/>
    </location>
</feature>
<dbReference type="GO" id="GO:0007018">
    <property type="term" value="P:microtubule-based movement"/>
    <property type="evidence" value="ECO:0007669"/>
    <property type="project" value="InterPro"/>
</dbReference>
<dbReference type="SUPFAM" id="SSF47781">
    <property type="entry name" value="RuvA domain 2-like"/>
    <property type="match status" value="1"/>
</dbReference>
<dbReference type="SUPFAM" id="SSF103473">
    <property type="entry name" value="MFS general substrate transporter"/>
    <property type="match status" value="1"/>
</dbReference>
<accession>F0U7W0</accession>
<dbReference type="InterPro" id="IPR027417">
    <property type="entry name" value="P-loop_NTPase"/>
</dbReference>
<dbReference type="CDD" id="cd00106">
    <property type="entry name" value="KISc"/>
    <property type="match status" value="1"/>
</dbReference>
<dbReference type="Pfam" id="PF00225">
    <property type="entry name" value="Kinesin"/>
    <property type="match status" value="1"/>
</dbReference>
<proteinExistence type="inferred from homology"/>
<feature type="transmembrane region" description="Helical" evidence="10">
    <location>
        <begin position="203"/>
        <end position="223"/>
    </location>
</feature>
<dbReference type="InterPro" id="IPR027640">
    <property type="entry name" value="Kinesin-like_fam"/>
</dbReference>
<evidence type="ECO:0000256" key="2">
    <source>
        <dbReference type="ARBA" id="ARBA00004496"/>
    </source>
</evidence>
<evidence type="ECO:0000259" key="12">
    <source>
        <dbReference type="PROSITE" id="PS50850"/>
    </source>
</evidence>
<keyword evidence="10" id="KW-0472">Membrane</keyword>
<evidence type="ECO:0000256" key="9">
    <source>
        <dbReference type="SAM" id="MobiDB-lite"/>
    </source>
</evidence>
<evidence type="ECO:0000256" key="10">
    <source>
        <dbReference type="SAM" id="Phobius"/>
    </source>
</evidence>
<dbReference type="PANTHER" id="PTHR47969">
    <property type="entry name" value="CHROMOSOME-ASSOCIATED KINESIN KIF4A-RELATED"/>
    <property type="match status" value="1"/>
</dbReference>
<dbReference type="GO" id="GO:0016020">
    <property type="term" value="C:membrane"/>
    <property type="evidence" value="ECO:0007669"/>
    <property type="project" value="UniProtKB-SubCell"/>
</dbReference>
<comment type="subcellular location">
    <subcellularLocation>
        <location evidence="2">Cytoplasm</location>
    </subcellularLocation>
    <subcellularLocation>
        <location evidence="1">Membrane</location>
        <topology evidence="1">Multi-pass membrane protein</topology>
    </subcellularLocation>
</comment>
<evidence type="ECO:0000256" key="4">
    <source>
        <dbReference type="ARBA" id="ARBA00022741"/>
    </source>
</evidence>
<evidence type="ECO:0000259" key="11">
    <source>
        <dbReference type="PROSITE" id="PS50067"/>
    </source>
</evidence>
<feature type="domain" description="Major facilitator superfamily (MFS) profile" evidence="12">
    <location>
        <begin position="107"/>
        <end position="492"/>
    </location>
</feature>
<feature type="compositionally biased region" description="Basic and acidic residues" evidence="9">
    <location>
        <begin position="77"/>
        <end position="88"/>
    </location>
</feature>
<dbReference type="InterPro" id="IPR036961">
    <property type="entry name" value="Kinesin_motor_dom_sf"/>
</dbReference>
<dbReference type="Gene3D" id="1.20.1250.20">
    <property type="entry name" value="MFS general substrate transporter like domains"/>
    <property type="match status" value="2"/>
</dbReference>
<dbReference type="GO" id="GO:0005875">
    <property type="term" value="C:microtubule associated complex"/>
    <property type="evidence" value="ECO:0007669"/>
    <property type="project" value="TreeGrafter"/>
</dbReference>
<dbReference type="GO" id="GO:0005737">
    <property type="term" value="C:cytoplasm"/>
    <property type="evidence" value="ECO:0007669"/>
    <property type="project" value="UniProtKB-SubCell"/>
</dbReference>
<feature type="region of interest" description="Disordered" evidence="9">
    <location>
        <begin position="1249"/>
        <end position="1345"/>
    </location>
</feature>
<keyword evidence="10" id="KW-0812">Transmembrane</keyword>
<dbReference type="HOGENOM" id="CLU_252701_0_0_1"/>
<dbReference type="SUPFAM" id="SSF52540">
    <property type="entry name" value="P-loop containing nucleoside triphosphate hydrolases"/>
    <property type="match status" value="1"/>
</dbReference>
<feature type="coiled-coil region" evidence="8">
    <location>
        <begin position="1152"/>
        <end position="1179"/>
    </location>
</feature>
<feature type="transmembrane region" description="Helical" evidence="10">
    <location>
        <begin position="235"/>
        <end position="255"/>
    </location>
</feature>
<feature type="transmembrane region" description="Helical" evidence="10">
    <location>
        <begin position="308"/>
        <end position="334"/>
    </location>
</feature>
<feature type="domain" description="Kinesin motor" evidence="11">
    <location>
        <begin position="618"/>
        <end position="996"/>
    </location>
</feature>
<dbReference type="PRINTS" id="PR00380">
    <property type="entry name" value="KINESINHEAVY"/>
</dbReference>
<evidence type="ECO:0000256" key="6">
    <source>
        <dbReference type="ARBA" id="ARBA00023054"/>
    </source>
</evidence>
<feature type="transmembrane region" description="Helical" evidence="10">
    <location>
        <begin position="566"/>
        <end position="583"/>
    </location>
</feature>
<dbReference type="PANTHER" id="PTHR47969:SF15">
    <property type="entry name" value="CHROMOSOME-ASSOCIATED KINESIN KIF4A-RELATED"/>
    <property type="match status" value="1"/>
</dbReference>
<reference evidence="14" key="1">
    <citation type="submission" date="2008-07" db="EMBL/GenBank/DDBJ databases">
        <title>Annotation of Ajellomyces capsulatus strain H88.</title>
        <authorList>
            <person name="Champion M."/>
            <person name="Cuomo C."/>
            <person name="Ma L.-J."/>
            <person name="Henn M.R."/>
            <person name="Sil A."/>
            <person name="Goldman B."/>
            <person name="Young S.K."/>
            <person name="Kodira C.D."/>
            <person name="Zeng Q."/>
            <person name="Koehrsen M."/>
            <person name="Alvarado L."/>
            <person name="Berlin A."/>
            <person name="Borenstein D."/>
            <person name="Chen Z."/>
            <person name="Engels R."/>
            <person name="Freedman E."/>
            <person name="Gellesch M."/>
            <person name="Goldberg J."/>
            <person name="Griggs A."/>
            <person name="Gujja S."/>
            <person name="Heiman D."/>
            <person name="Hepburn T."/>
            <person name="Howarth C."/>
            <person name="Jen D."/>
            <person name="Larson L."/>
            <person name="Lewis B."/>
            <person name="Mehta T."/>
            <person name="Park D."/>
            <person name="Pearson M."/>
            <person name="Roberts A."/>
            <person name="Saif S."/>
            <person name="Shea T."/>
            <person name="Shenoy N."/>
            <person name="Sisk P."/>
            <person name="Stolte C."/>
            <person name="Sykes S."/>
            <person name="Walk T."/>
            <person name="White J."/>
            <person name="Yandava C."/>
            <person name="Klein B."/>
            <person name="McEwen J.G."/>
            <person name="Puccia R."/>
            <person name="Goldman G.H."/>
            <person name="Felipe M.S."/>
            <person name="Nino-Vega G."/>
            <person name="San-Blas G."/>
            <person name="Taylor J."/>
            <person name="Mendoza L."/>
            <person name="Galagan J."/>
            <person name="Nusbaum C."/>
            <person name="Birren B."/>
        </authorList>
    </citation>
    <scope>NUCLEOTIDE SEQUENCE [LARGE SCALE GENOMIC DNA]</scope>
    <source>
        <strain evidence="14">H88</strain>
    </source>
</reference>
<dbReference type="CDD" id="cd17352">
    <property type="entry name" value="MFS_MCT_SLC16"/>
    <property type="match status" value="1"/>
</dbReference>
<evidence type="ECO:0000256" key="8">
    <source>
        <dbReference type="SAM" id="Coils"/>
    </source>
</evidence>
<dbReference type="GO" id="GO:0003777">
    <property type="term" value="F:microtubule motor activity"/>
    <property type="evidence" value="ECO:0007669"/>
    <property type="project" value="InterPro"/>
</dbReference>
<dbReference type="InterPro" id="IPR011701">
    <property type="entry name" value="MFS"/>
</dbReference>
<keyword evidence="4 7" id="KW-0547">Nucleotide-binding</keyword>
<dbReference type="GO" id="GO:0051231">
    <property type="term" value="P:spindle elongation"/>
    <property type="evidence" value="ECO:0007669"/>
    <property type="project" value="TreeGrafter"/>
</dbReference>
<evidence type="ECO:0000313" key="14">
    <source>
        <dbReference type="Proteomes" id="UP000008142"/>
    </source>
</evidence>
<dbReference type="InterPro" id="IPR010994">
    <property type="entry name" value="RuvA_2-like"/>
</dbReference>
<feature type="region of interest" description="Disordered" evidence="9">
    <location>
        <begin position="650"/>
        <end position="687"/>
    </location>
</feature>
<sequence>MSSTDEKNDVENRQADSRVGSEKTKIDGEQKPYGRPSSSKSSLTEVLGSPLPERRLSKGSDNLGQDALDSLTTQHPANEDPEKQEAEARPPVNPMMDPSSFPDGGIEAWTVVFGGFCALFVSFGWITCIGVFQDHYQNNQLKAYSPSTIAWIPSLETCMMFLVAPFCGKIFDNYGPRYLLMGGSFFHVFGLMMASISTEYYQILLAQGICSALGAGSLFYPCVNSITTWFFKRRALAFGIAASGSSIGGVIYPIMVAKLVPQVGFGWTMRICAFLILGLCIIVNLTVKSRIPPQPKPFKFKDFMTPFTELPFLLTTSGAWLSFFGLFLPFTFIVSTARYYGMSPRLAGYLVSIMNGASTVGRILPGHAADVFGRFNVMVITSVLNVIMVLALWLPARGNIPILLFTTFFGFTSGAFVSLNPALVAQISDVRQIGIRTGVMFAFSSLASLTGNPIGGALVGDIEQPTFWRMQLFSGIVMAGGAVFYALARLRLTGSKLKTKLRLSGNKGFLSQGLLRDLQESHGDVQRISQTRRIDRFLSDNGAVRVQGRLDCGIEGSLMKRTRLQYLWLPFWFLSPPAFVYYYCTPFPFAVEIGHFEAKPDGQNSRTLSWIPYRVGMSVRVIARIRPLLKSEKESDIIVRSGTTAFPAITNTRPPAASLPQQQLCSSKSDGKSTATTALKGKRQKDGANAALALDRDNLVRIPNPKNEGEEYSFQFNGVYGPDVSQQEIFDGEVAPTIKHLFNGFDVTIFAYGVTGTGKTHTMRGGKSLQDRGVIPRLLSGIYRRSRKVERDSQGATKVDVVMSYYEIYNDKVFDLFEPPEKRTPAGLPLRDAGGKTVVVGLTERPCTSLKEFETLYDHANVNRSTSATKLNAHSSRSHAILCVKLVVTTAEQTRVSLASCIDLAGSEDNRRTDNDKERMVESASINKSLFVLAQCVEAISKKQSRIPYRESKMTRILSLGQNNGLTIMILNLAPIRSYHLDTLSSLNFANRTKKIEVREIENEPMFKGPPRPTIRGSGTTGPVIHRQPLRPLTASINANIVLPAATDSSKPAESKPVKAFSVYSDKLQSKPPSNVKRFVPSRRSSPLKLRADASGVDTFRPSKVFRPVDAGLHALEGISAAKIEEMVERKVEAVLAARALNEAGKQRDSDHSSNNELNEQVQRRLELLEQRIEGKADARAEGLSYLLMGKQHQSRGEDSSALRMYRLAQPFFPYNEKLDTKIKALKEKLVICKGQVPLSFPMAAENCDTGAETKRPKKRKRYAKDESFNSADHVGDVSDSQPSDPNEQFSDEETAYPYTQPSKRPVAPNSGKSRKPSSVPFPYQTPTKKDASFAADEPTDVKHTPRTHHIISTINTRNVDQIKLLRGVGIKKAEAIVDCLCEMDTRYAQDSHENNATDIVQIRSLAELGKLKGVGAKTVENMRNAI</sequence>
<dbReference type="PROSITE" id="PS50067">
    <property type="entry name" value="KINESIN_MOTOR_2"/>
    <property type="match status" value="1"/>
</dbReference>
<feature type="region of interest" description="Disordered" evidence="9">
    <location>
        <begin position="1"/>
        <end position="98"/>
    </location>
</feature>
<protein>
    <submittedName>
        <fullName evidence="13">Kinesin family protein</fullName>
    </submittedName>
</protein>
<gene>
    <name evidence="13" type="ORF">HCEG_01834</name>
</gene>
<evidence type="ECO:0000256" key="5">
    <source>
        <dbReference type="ARBA" id="ARBA00022840"/>
    </source>
</evidence>
<feature type="transmembrane region" description="Helical" evidence="10">
    <location>
        <begin position="437"/>
        <end position="460"/>
    </location>
</feature>
<feature type="transmembrane region" description="Helical" evidence="10">
    <location>
        <begin position="346"/>
        <end position="365"/>
    </location>
</feature>
<evidence type="ECO:0000256" key="1">
    <source>
        <dbReference type="ARBA" id="ARBA00004141"/>
    </source>
</evidence>
<feature type="transmembrane region" description="Helical" evidence="10">
    <location>
        <begin position="402"/>
        <end position="425"/>
    </location>
</feature>
<dbReference type="EMBL" id="DS990636">
    <property type="protein sequence ID" value="EGC42472.1"/>
    <property type="molecule type" value="Genomic_DNA"/>
</dbReference>
<evidence type="ECO:0000256" key="3">
    <source>
        <dbReference type="ARBA" id="ARBA00022490"/>
    </source>
</evidence>
<dbReference type="OMA" id="AQDSHEN"/>
<dbReference type="InterPro" id="IPR036259">
    <property type="entry name" value="MFS_trans_sf"/>
</dbReference>
<dbReference type="OrthoDB" id="3176171at2759"/>
<feature type="binding site" evidence="7">
    <location>
        <begin position="753"/>
        <end position="760"/>
    </location>
    <ligand>
        <name>ATP</name>
        <dbReference type="ChEBI" id="CHEBI:30616"/>
    </ligand>
</feature>
<dbReference type="VEuPathDB" id="FungiDB:I7I53_06356"/>
<feature type="transmembrane region" description="Helical" evidence="10">
    <location>
        <begin position="377"/>
        <end position="396"/>
    </location>
</feature>
<dbReference type="VEuPathDB" id="FungiDB:I7I53_06354"/>
<dbReference type="GO" id="GO:0007052">
    <property type="term" value="P:mitotic spindle organization"/>
    <property type="evidence" value="ECO:0007669"/>
    <property type="project" value="TreeGrafter"/>
</dbReference>
<keyword evidence="6 8" id="KW-0175">Coiled coil</keyword>
<dbReference type="InterPro" id="IPR001752">
    <property type="entry name" value="Kinesin_motor_dom"/>
</dbReference>
<name>F0U7W0_AJEC8</name>